<name>A0AAV6FV08_9TELE</name>
<sequence length="108" mass="12278">WSSTLRCCPGVDAGRWPTPGVLLKLADLHHRPDRSMGISTHYPDPQQSRCRSTVVRSTSEDLSGHPLGHHVEVQERGKDTFQVPKHGREPQAEQHDEEEHCPHLRARH</sequence>
<accession>A0AAV6FV08</accession>
<dbReference type="Proteomes" id="UP000823561">
    <property type="component" value="Chromosome 20"/>
</dbReference>
<feature type="region of interest" description="Disordered" evidence="1">
    <location>
        <begin position="36"/>
        <end position="108"/>
    </location>
</feature>
<evidence type="ECO:0000313" key="3">
    <source>
        <dbReference type="Proteomes" id="UP000823561"/>
    </source>
</evidence>
<feature type="non-terminal residue" evidence="2">
    <location>
        <position position="1"/>
    </location>
</feature>
<reference evidence="2" key="1">
    <citation type="submission" date="2020-10" db="EMBL/GenBank/DDBJ databases">
        <title>Chromosome-scale genome assembly of the Allis shad, Alosa alosa.</title>
        <authorList>
            <person name="Margot Z."/>
            <person name="Christophe K."/>
            <person name="Cabau C."/>
            <person name="Louis A."/>
            <person name="Berthelot C."/>
            <person name="Parey E."/>
            <person name="Roest Crollius H."/>
            <person name="Montfort J."/>
            <person name="Robinson-Rechavi M."/>
            <person name="Bucao C."/>
            <person name="Bouchez O."/>
            <person name="Gislard M."/>
            <person name="Lluch J."/>
            <person name="Milhes M."/>
            <person name="Lampietro C."/>
            <person name="Lopez Roques C."/>
            <person name="Donnadieu C."/>
            <person name="Braasch I."/>
            <person name="Desvignes T."/>
            <person name="Postlethwait J."/>
            <person name="Bobe J."/>
            <person name="Guiguen Y."/>
        </authorList>
    </citation>
    <scope>NUCLEOTIDE SEQUENCE</scope>
    <source>
        <strain evidence="2">M-15738</strain>
        <tissue evidence="2">Blood</tissue>
    </source>
</reference>
<gene>
    <name evidence="2" type="ORF">AALO_G00260620</name>
</gene>
<keyword evidence="3" id="KW-1185">Reference proteome</keyword>
<organism evidence="2 3">
    <name type="scientific">Alosa alosa</name>
    <name type="common">allis shad</name>
    <dbReference type="NCBI Taxonomy" id="278164"/>
    <lineage>
        <taxon>Eukaryota</taxon>
        <taxon>Metazoa</taxon>
        <taxon>Chordata</taxon>
        <taxon>Craniata</taxon>
        <taxon>Vertebrata</taxon>
        <taxon>Euteleostomi</taxon>
        <taxon>Actinopterygii</taxon>
        <taxon>Neopterygii</taxon>
        <taxon>Teleostei</taxon>
        <taxon>Clupei</taxon>
        <taxon>Clupeiformes</taxon>
        <taxon>Clupeoidei</taxon>
        <taxon>Clupeidae</taxon>
        <taxon>Alosa</taxon>
    </lineage>
</organism>
<proteinExistence type="predicted"/>
<dbReference type="AlphaFoldDB" id="A0AAV6FV08"/>
<dbReference type="EMBL" id="JADWDJ010000020">
    <property type="protein sequence ID" value="KAG5265025.1"/>
    <property type="molecule type" value="Genomic_DNA"/>
</dbReference>
<feature type="compositionally biased region" description="Basic and acidic residues" evidence="1">
    <location>
        <begin position="58"/>
        <end position="79"/>
    </location>
</feature>
<feature type="compositionally biased region" description="Basic and acidic residues" evidence="1">
    <location>
        <begin position="86"/>
        <end position="102"/>
    </location>
</feature>
<evidence type="ECO:0000313" key="2">
    <source>
        <dbReference type="EMBL" id="KAG5265025.1"/>
    </source>
</evidence>
<evidence type="ECO:0000256" key="1">
    <source>
        <dbReference type="SAM" id="MobiDB-lite"/>
    </source>
</evidence>
<comment type="caution">
    <text evidence="2">The sequence shown here is derived from an EMBL/GenBank/DDBJ whole genome shotgun (WGS) entry which is preliminary data.</text>
</comment>
<protein>
    <submittedName>
        <fullName evidence="2">Uncharacterized protein</fullName>
    </submittedName>
</protein>
<feature type="compositionally biased region" description="Low complexity" evidence="1">
    <location>
        <begin position="48"/>
        <end position="57"/>
    </location>
</feature>